<keyword evidence="3" id="KW-0804">Transcription</keyword>
<evidence type="ECO:0000313" key="8">
    <source>
        <dbReference type="Proteomes" id="UP001519290"/>
    </source>
</evidence>
<evidence type="ECO:0000256" key="2">
    <source>
        <dbReference type="ARBA" id="ARBA00023125"/>
    </source>
</evidence>
<dbReference type="PANTHER" id="PTHR30055:SF234">
    <property type="entry name" value="HTH-TYPE TRANSCRIPTIONAL REGULATOR BETI"/>
    <property type="match status" value="1"/>
</dbReference>
<dbReference type="EMBL" id="JAGIOD010000001">
    <property type="protein sequence ID" value="MBP2381277.1"/>
    <property type="molecule type" value="Genomic_DNA"/>
</dbReference>
<protein>
    <submittedName>
        <fullName evidence="7">AcrR family transcriptional regulator</fullName>
    </submittedName>
</protein>
<comment type="caution">
    <text evidence="7">The sequence shown here is derived from an EMBL/GenBank/DDBJ whole genome shotgun (WGS) entry which is preliminary data.</text>
</comment>
<proteinExistence type="predicted"/>
<dbReference type="Pfam" id="PF00440">
    <property type="entry name" value="TetR_N"/>
    <property type="match status" value="1"/>
</dbReference>
<evidence type="ECO:0000256" key="3">
    <source>
        <dbReference type="ARBA" id="ARBA00023163"/>
    </source>
</evidence>
<dbReference type="InterPro" id="IPR050109">
    <property type="entry name" value="HTH-type_TetR-like_transc_reg"/>
</dbReference>
<feature type="domain" description="HTH tetR-type" evidence="6">
    <location>
        <begin position="7"/>
        <end position="67"/>
    </location>
</feature>
<gene>
    <name evidence="7" type="ORF">JOF43_001234</name>
</gene>
<feature type="compositionally biased region" description="Basic and acidic residues" evidence="5">
    <location>
        <begin position="219"/>
        <end position="231"/>
    </location>
</feature>
<dbReference type="InterPro" id="IPR036271">
    <property type="entry name" value="Tet_transcr_reg_TetR-rel_C_sf"/>
</dbReference>
<accession>A0ABS4WYJ6</accession>
<dbReference type="PROSITE" id="PS50977">
    <property type="entry name" value="HTH_TETR_2"/>
    <property type="match status" value="1"/>
</dbReference>
<dbReference type="InterPro" id="IPR009057">
    <property type="entry name" value="Homeodomain-like_sf"/>
</dbReference>
<name>A0ABS4WYJ6_9MICO</name>
<dbReference type="PANTHER" id="PTHR30055">
    <property type="entry name" value="HTH-TYPE TRANSCRIPTIONAL REGULATOR RUTR"/>
    <property type="match status" value="1"/>
</dbReference>
<evidence type="ECO:0000256" key="4">
    <source>
        <dbReference type="PROSITE-ProRule" id="PRU00335"/>
    </source>
</evidence>
<dbReference type="PRINTS" id="PR00455">
    <property type="entry name" value="HTHTETR"/>
</dbReference>
<organism evidence="7 8">
    <name type="scientific">Brachybacterium sacelli</name>
    <dbReference type="NCBI Taxonomy" id="173364"/>
    <lineage>
        <taxon>Bacteria</taxon>
        <taxon>Bacillati</taxon>
        <taxon>Actinomycetota</taxon>
        <taxon>Actinomycetes</taxon>
        <taxon>Micrococcales</taxon>
        <taxon>Dermabacteraceae</taxon>
        <taxon>Brachybacterium</taxon>
    </lineage>
</organism>
<keyword evidence="8" id="KW-1185">Reference proteome</keyword>
<feature type="region of interest" description="Disordered" evidence="5">
    <location>
        <begin position="218"/>
        <end position="239"/>
    </location>
</feature>
<keyword evidence="1" id="KW-0805">Transcription regulation</keyword>
<reference evidence="7 8" key="1">
    <citation type="submission" date="2021-03" db="EMBL/GenBank/DDBJ databases">
        <title>Sequencing the genomes of 1000 actinobacteria strains.</title>
        <authorList>
            <person name="Klenk H.-P."/>
        </authorList>
    </citation>
    <scope>NUCLEOTIDE SEQUENCE [LARGE SCALE GENOMIC DNA]</scope>
    <source>
        <strain evidence="7 8">DSM 14566</strain>
    </source>
</reference>
<dbReference type="SUPFAM" id="SSF48498">
    <property type="entry name" value="Tetracyclin repressor-like, C-terminal domain"/>
    <property type="match status" value="1"/>
</dbReference>
<dbReference type="RefSeq" id="WP_209900310.1">
    <property type="nucleotide sequence ID" value="NZ_BAAAJW010000021.1"/>
</dbReference>
<dbReference type="InterPro" id="IPR001647">
    <property type="entry name" value="HTH_TetR"/>
</dbReference>
<evidence type="ECO:0000259" key="6">
    <source>
        <dbReference type="PROSITE" id="PS50977"/>
    </source>
</evidence>
<dbReference type="Proteomes" id="UP001519290">
    <property type="component" value="Unassembled WGS sequence"/>
</dbReference>
<dbReference type="Gene3D" id="1.10.357.10">
    <property type="entry name" value="Tetracycline Repressor, domain 2"/>
    <property type="match status" value="1"/>
</dbReference>
<keyword evidence="2 4" id="KW-0238">DNA-binding</keyword>
<sequence length="239" mass="26325">MPRPRIPDRRERILDAARDLALEEGWPATTVAHIAAAAGIGKGAVYLEFADKTAILDAELRRAMRRLTAAVHRRVTTTTGLIDLTAVYRFGLEELLDEPLMRAFQLGDESVLGDHVRAVGDDRYQQRMGWLGDYIARLQDAGLIAPEIDRATLGHLLGVFTLGLLSAPTTLGPIPEQTLRDTVALFAELVGRGLDPGRPVDPEAARDAQLALLENLETQLDHLDDPDRPQEPEDSEEQE</sequence>
<evidence type="ECO:0000313" key="7">
    <source>
        <dbReference type="EMBL" id="MBP2381277.1"/>
    </source>
</evidence>
<evidence type="ECO:0000256" key="1">
    <source>
        <dbReference type="ARBA" id="ARBA00023015"/>
    </source>
</evidence>
<evidence type="ECO:0000256" key="5">
    <source>
        <dbReference type="SAM" id="MobiDB-lite"/>
    </source>
</evidence>
<feature type="DNA-binding region" description="H-T-H motif" evidence="4">
    <location>
        <begin position="30"/>
        <end position="49"/>
    </location>
</feature>
<dbReference type="SUPFAM" id="SSF46689">
    <property type="entry name" value="Homeodomain-like"/>
    <property type="match status" value="1"/>
</dbReference>